<name>A4SAA3_OSTLU</name>
<dbReference type="Gramene" id="ABP00623">
    <property type="protein sequence ID" value="ABP00623"/>
    <property type="gene ID" value="OSTLU_28494"/>
</dbReference>
<dbReference type="RefSeq" id="XP_001422306.1">
    <property type="nucleotide sequence ID" value="XM_001422269.1"/>
</dbReference>
<dbReference type="HOGENOM" id="CLU_2376652_0_0_1"/>
<dbReference type="KEGG" id="olu:OSTLU_28494"/>
<feature type="compositionally biased region" description="Basic and acidic residues" evidence="1">
    <location>
        <begin position="84"/>
        <end position="95"/>
    </location>
</feature>
<evidence type="ECO:0000313" key="2">
    <source>
        <dbReference type="EMBL" id="ABP00623.1"/>
    </source>
</evidence>
<dbReference type="GeneID" id="5006407"/>
<accession>A4SAA3</accession>
<protein>
    <submittedName>
        <fullName evidence="2">Uncharacterized protein</fullName>
    </submittedName>
</protein>
<proteinExistence type="predicted"/>
<reference evidence="2 3" key="1">
    <citation type="journal article" date="2007" name="Proc. Natl. Acad. Sci. U.S.A.">
        <title>The tiny eukaryote Ostreococcus provides genomic insights into the paradox of plankton speciation.</title>
        <authorList>
            <person name="Palenik B."/>
            <person name="Grimwood J."/>
            <person name="Aerts A."/>
            <person name="Rouze P."/>
            <person name="Salamov A."/>
            <person name="Putnam N."/>
            <person name="Dupont C."/>
            <person name="Jorgensen R."/>
            <person name="Derelle E."/>
            <person name="Rombauts S."/>
            <person name="Zhou K."/>
            <person name="Otillar R."/>
            <person name="Merchant S.S."/>
            <person name="Podell S."/>
            <person name="Gaasterland T."/>
            <person name="Napoli C."/>
            <person name="Gendler K."/>
            <person name="Manuell A."/>
            <person name="Tai V."/>
            <person name="Vallon O."/>
            <person name="Piganeau G."/>
            <person name="Jancek S."/>
            <person name="Heijde M."/>
            <person name="Jabbari K."/>
            <person name="Bowler C."/>
            <person name="Lohr M."/>
            <person name="Robbens S."/>
            <person name="Werner G."/>
            <person name="Dubchak I."/>
            <person name="Pazour G.J."/>
            <person name="Ren Q."/>
            <person name="Paulsen I."/>
            <person name="Delwiche C."/>
            <person name="Schmutz J."/>
            <person name="Rokhsar D."/>
            <person name="Van de Peer Y."/>
            <person name="Moreau H."/>
            <person name="Grigoriev I.V."/>
        </authorList>
    </citation>
    <scope>NUCLEOTIDE SEQUENCE [LARGE SCALE GENOMIC DNA]</scope>
    <source>
        <strain evidence="2 3">CCE9901</strain>
    </source>
</reference>
<sequence length="95" mass="10723">MYEGKIMNLINVDVCRAVARHFAPRARPGGAESTDVSAYRDIRPFKFEFCAWVLTEHDRWSSMGTLTFGPDSVAYDAPSRAPKRVSDRVDGTERL</sequence>
<keyword evidence="3" id="KW-1185">Reference proteome</keyword>
<dbReference type="EMBL" id="CP000598">
    <property type="protein sequence ID" value="ABP00623.1"/>
    <property type="molecule type" value="Genomic_DNA"/>
</dbReference>
<dbReference type="Proteomes" id="UP000001568">
    <property type="component" value="Chromosome 18"/>
</dbReference>
<evidence type="ECO:0000313" key="3">
    <source>
        <dbReference type="Proteomes" id="UP000001568"/>
    </source>
</evidence>
<dbReference type="AlphaFoldDB" id="A4SAA3"/>
<organism evidence="2 3">
    <name type="scientific">Ostreococcus lucimarinus (strain CCE9901)</name>
    <dbReference type="NCBI Taxonomy" id="436017"/>
    <lineage>
        <taxon>Eukaryota</taxon>
        <taxon>Viridiplantae</taxon>
        <taxon>Chlorophyta</taxon>
        <taxon>Mamiellophyceae</taxon>
        <taxon>Mamiellales</taxon>
        <taxon>Bathycoccaceae</taxon>
        <taxon>Ostreococcus</taxon>
    </lineage>
</organism>
<gene>
    <name evidence="2" type="ORF">OSTLU_28494</name>
</gene>
<feature type="region of interest" description="Disordered" evidence="1">
    <location>
        <begin position="73"/>
        <end position="95"/>
    </location>
</feature>
<evidence type="ECO:0000256" key="1">
    <source>
        <dbReference type="SAM" id="MobiDB-lite"/>
    </source>
</evidence>